<dbReference type="RefSeq" id="WP_011382888.1">
    <property type="nucleotide sequence ID" value="NC_007626.1"/>
</dbReference>
<dbReference type="Gene3D" id="1.10.260.40">
    <property type="entry name" value="lambda repressor-like DNA-binding domains"/>
    <property type="match status" value="1"/>
</dbReference>
<dbReference type="EMBL" id="AP007255">
    <property type="protein sequence ID" value="BAE49248.1"/>
    <property type="molecule type" value="Genomic_DNA"/>
</dbReference>
<dbReference type="STRING" id="342108.amb0444"/>
<dbReference type="Pfam" id="PF13560">
    <property type="entry name" value="HTH_31"/>
    <property type="match status" value="1"/>
</dbReference>
<feature type="domain" description="HTH cro/C1-type" evidence="1">
    <location>
        <begin position="24"/>
        <end position="59"/>
    </location>
</feature>
<dbReference type="CDD" id="cd00093">
    <property type="entry name" value="HTH_XRE"/>
    <property type="match status" value="1"/>
</dbReference>
<dbReference type="SUPFAM" id="SSF47413">
    <property type="entry name" value="lambda repressor-like DNA-binding domains"/>
    <property type="match status" value="1"/>
</dbReference>
<dbReference type="InterPro" id="IPR001387">
    <property type="entry name" value="Cro/C1-type_HTH"/>
</dbReference>
<evidence type="ECO:0000313" key="2">
    <source>
        <dbReference type="EMBL" id="BAE49248.1"/>
    </source>
</evidence>
<gene>
    <name evidence="2" type="ordered locus">amb0444</name>
</gene>
<name>Q2WA77_PARM1</name>
<organism evidence="2 3">
    <name type="scientific">Paramagnetospirillum magneticum (strain ATCC 700264 / AMB-1)</name>
    <name type="common">Magnetospirillum magneticum</name>
    <dbReference type="NCBI Taxonomy" id="342108"/>
    <lineage>
        <taxon>Bacteria</taxon>
        <taxon>Pseudomonadati</taxon>
        <taxon>Pseudomonadota</taxon>
        <taxon>Alphaproteobacteria</taxon>
        <taxon>Rhodospirillales</taxon>
        <taxon>Magnetospirillaceae</taxon>
        <taxon>Paramagnetospirillum</taxon>
    </lineage>
</organism>
<dbReference type="Proteomes" id="UP000007058">
    <property type="component" value="Chromosome"/>
</dbReference>
<dbReference type="GO" id="GO:0003677">
    <property type="term" value="F:DNA binding"/>
    <property type="evidence" value="ECO:0007669"/>
    <property type="project" value="InterPro"/>
</dbReference>
<dbReference type="HOGENOM" id="CLU_2465356_0_0_5"/>
<reference evidence="2 3" key="1">
    <citation type="journal article" date="2005" name="DNA Res.">
        <title>Complete genome sequence of the facultative anaerobic magnetotactic bacterium Magnetospirillum sp. strain AMB-1.</title>
        <authorList>
            <person name="Matsunaga T."/>
            <person name="Okamura Y."/>
            <person name="Fukuda Y."/>
            <person name="Wahyudi A.T."/>
            <person name="Murase Y."/>
            <person name="Takeyama H."/>
        </authorList>
    </citation>
    <scope>NUCLEOTIDE SEQUENCE [LARGE SCALE GENOMIC DNA]</scope>
    <source>
        <strain evidence="3">ATCC 700264 / AMB-1</strain>
    </source>
</reference>
<evidence type="ECO:0000313" key="3">
    <source>
        <dbReference type="Proteomes" id="UP000007058"/>
    </source>
</evidence>
<dbReference type="OrthoDB" id="461984at2"/>
<evidence type="ECO:0000259" key="1">
    <source>
        <dbReference type="PROSITE" id="PS50943"/>
    </source>
</evidence>
<accession>Q2WA77</accession>
<proteinExistence type="predicted"/>
<keyword evidence="3" id="KW-1185">Reference proteome</keyword>
<dbReference type="AlphaFoldDB" id="Q2WA77"/>
<dbReference type="InterPro" id="IPR010982">
    <property type="entry name" value="Lambda_DNA-bd_dom_sf"/>
</dbReference>
<dbReference type="PROSITE" id="PS50943">
    <property type="entry name" value="HTH_CROC1"/>
    <property type="match status" value="1"/>
</dbReference>
<sequence length="88" mass="9517">MNTAPISTATCNWKASYVALAALLTRRRAALRISQEVLADQLGVGRCTFQRWESGEIDPPAMRLFQWASLVGVNIAPDMAQPASGRAA</sequence>
<protein>
    <recommendedName>
        <fullName evidence="1">HTH cro/C1-type domain-containing protein</fullName>
    </recommendedName>
</protein>
<dbReference type="KEGG" id="mag:amb0444"/>